<dbReference type="GO" id="GO:0008270">
    <property type="term" value="F:zinc ion binding"/>
    <property type="evidence" value="ECO:0007669"/>
    <property type="project" value="InterPro"/>
</dbReference>
<dbReference type="EMBL" id="JH818966">
    <property type="protein sequence ID" value="EKC22137.1"/>
    <property type="molecule type" value="Genomic_DNA"/>
</dbReference>
<dbReference type="SUPFAM" id="SSF57756">
    <property type="entry name" value="Retrovirus zinc finger-like domains"/>
    <property type="match status" value="1"/>
</dbReference>
<proteinExistence type="predicted"/>
<organism evidence="2">
    <name type="scientific">Magallana gigas</name>
    <name type="common">Pacific oyster</name>
    <name type="synonym">Crassostrea gigas</name>
    <dbReference type="NCBI Taxonomy" id="29159"/>
    <lineage>
        <taxon>Eukaryota</taxon>
        <taxon>Metazoa</taxon>
        <taxon>Spiralia</taxon>
        <taxon>Lophotrochozoa</taxon>
        <taxon>Mollusca</taxon>
        <taxon>Bivalvia</taxon>
        <taxon>Autobranchia</taxon>
        <taxon>Pteriomorphia</taxon>
        <taxon>Ostreida</taxon>
        <taxon>Ostreoidea</taxon>
        <taxon>Ostreidae</taxon>
        <taxon>Magallana</taxon>
    </lineage>
</organism>
<accession>K1PE45</accession>
<dbReference type="Gene3D" id="4.10.60.10">
    <property type="entry name" value="Zinc finger, CCHC-type"/>
    <property type="match status" value="1"/>
</dbReference>
<name>K1PE45_MAGGI</name>
<gene>
    <name evidence="2" type="ORF">CGI_10002730</name>
</gene>
<protein>
    <recommendedName>
        <fullName evidence="1">CCHC-type domain-containing protein</fullName>
    </recommendedName>
</protein>
<evidence type="ECO:0000259" key="1">
    <source>
        <dbReference type="SMART" id="SM00343"/>
    </source>
</evidence>
<sequence>MEAGLDDTPVFNPRSSLNYSRGNNVSSISDKVSLKKFSGFSSENGKNFLMEFESFCIYQNLTTDDRRVAAFHLHLSGPALIWFNSLEIPVKRTWFTLKNAFTEQYAKQGMFDPDMVAESAVFEALRLASSQPLEDFHSKIMEKGSRLQKPERDLITKFVNELPDQLAFFVRTASVKSFKDALQQAKLGEAYGYRSLSATAPMVAAVQPANSNTNQGHNQHLFSMLRDISHRLEKLEAPTSRPRTGRDRDLSTCHACRGPGHLKRSCNWTGHGSPKSQAKCQICFQTGHTAAECRMFATKKTVRNSEPKNRTAPGINAVSVLGSKNDVLNGADKCDIFQ</sequence>
<evidence type="ECO:0000313" key="2">
    <source>
        <dbReference type="EMBL" id="EKC22137.1"/>
    </source>
</evidence>
<reference evidence="2" key="1">
    <citation type="journal article" date="2012" name="Nature">
        <title>The oyster genome reveals stress adaptation and complexity of shell formation.</title>
        <authorList>
            <person name="Zhang G."/>
            <person name="Fang X."/>
            <person name="Guo X."/>
            <person name="Li L."/>
            <person name="Luo R."/>
            <person name="Xu F."/>
            <person name="Yang P."/>
            <person name="Zhang L."/>
            <person name="Wang X."/>
            <person name="Qi H."/>
            <person name="Xiong Z."/>
            <person name="Que H."/>
            <person name="Xie Y."/>
            <person name="Holland P.W."/>
            <person name="Paps J."/>
            <person name="Zhu Y."/>
            <person name="Wu F."/>
            <person name="Chen Y."/>
            <person name="Wang J."/>
            <person name="Peng C."/>
            <person name="Meng J."/>
            <person name="Yang L."/>
            <person name="Liu J."/>
            <person name="Wen B."/>
            <person name="Zhang N."/>
            <person name="Huang Z."/>
            <person name="Zhu Q."/>
            <person name="Feng Y."/>
            <person name="Mount A."/>
            <person name="Hedgecock D."/>
            <person name="Xu Z."/>
            <person name="Liu Y."/>
            <person name="Domazet-Loso T."/>
            <person name="Du Y."/>
            <person name="Sun X."/>
            <person name="Zhang S."/>
            <person name="Liu B."/>
            <person name="Cheng P."/>
            <person name="Jiang X."/>
            <person name="Li J."/>
            <person name="Fan D."/>
            <person name="Wang W."/>
            <person name="Fu W."/>
            <person name="Wang T."/>
            <person name="Wang B."/>
            <person name="Zhang J."/>
            <person name="Peng Z."/>
            <person name="Li Y."/>
            <person name="Li N."/>
            <person name="Wang J."/>
            <person name="Chen M."/>
            <person name="He Y."/>
            <person name="Tan F."/>
            <person name="Song X."/>
            <person name="Zheng Q."/>
            <person name="Huang R."/>
            <person name="Yang H."/>
            <person name="Du X."/>
            <person name="Chen L."/>
            <person name="Yang M."/>
            <person name="Gaffney P.M."/>
            <person name="Wang S."/>
            <person name="Luo L."/>
            <person name="She Z."/>
            <person name="Ming Y."/>
            <person name="Huang W."/>
            <person name="Zhang S."/>
            <person name="Huang B."/>
            <person name="Zhang Y."/>
            <person name="Qu T."/>
            <person name="Ni P."/>
            <person name="Miao G."/>
            <person name="Wang J."/>
            <person name="Wang Q."/>
            <person name="Steinberg C.E."/>
            <person name="Wang H."/>
            <person name="Li N."/>
            <person name="Qian L."/>
            <person name="Zhang G."/>
            <person name="Li Y."/>
            <person name="Yang H."/>
            <person name="Liu X."/>
            <person name="Wang J."/>
            <person name="Yin Y."/>
            <person name="Wang J."/>
        </authorList>
    </citation>
    <scope>NUCLEOTIDE SEQUENCE [LARGE SCALE GENOMIC DNA]</scope>
    <source>
        <strain evidence="2">05x7-T-G4-1.051#20</strain>
    </source>
</reference>
<dbReference type="InParanoid" id="K1PE45"/>
<feature type="domain" description="CCHC-type" evidence="1">
    <location>
        <begin position="252"/>
        <end position="268"/>
    </location>
</feature>
<dbReference type="InterPro" id="IPR001878">
    <property type="entry name" value="Znf_CCHC"/>
</dbReference>
<dbReference type="SMART" id="SM00343">
    <property type="entry name" value="ZnF_C2HC"/>
    <property type="match status" value="2"/>
</dbReference>
<dbReference type="InterPro" id="IPR036875">
    <property type="entry name" value="Znf_CCHC_sf"/>
</dbReference>
<dbReference type="GO" id="GO:0003676">
    <property type="term" value="F:nucleic acid binding"/>
    <property type="evidence" value="ECO:0007669"/>
    <property type="project" value="InterPro"/>
</dbReference>
<dbReference type="AlphaFoldDB" id="K1PE45"/>
<feature type="domain" description="CCHC-type" evidence="1">
    <location>
        <begin position="279"/>
        <end position="295"/>
    </location>
</feature>
<dbReference type="HOGENOM" id="CLU_821959_0_0_1"/>